<feature type="chain" id="PRO_5042892436" evidence="1">
    <location>
        <begin position="23"/>
        <end position="626"/>
    </location>
</feature>
<dbReference type="PANTHER" id="PTHR11895:SF73">
    <property type="entry name" value="AMIDASE FAMILY PROTEIN"/>
    <property type="match status" value="1"/>
</dbReference>
<dbReference type="Proteomes" id="UP001418222">
    <property type="component" value="Unassembled WGS sequence"/>
</dbReference>
<accession>A0AAP0B819</accession>
<name>A0AAP0B819_9ASPA</name>
<dbReference type="AlphaFoldDB" id="A0AAP0B819"/>
<sequence length="626" mass="69345">MRRRASGVVLAAFMCVLAAAIADLSWAPSGGLSAAVDSAKQLLFGKVSRYHKFYKGIKEPAPVSESKRRDNGYDVSALRDALTYLDADFFDDSKMLEIAEGVTKFNIPGFRENRKLVADVDGGLHNPSVLVFDPSWVIRDESHEVRTFNYPYPSGVKRPEMEDDISFMTILELGALIKTRQITSRELTEIFIRRLKRYDHVLEAVVTYTEELAYSQAKMADELLEKGVYLGPLHGIPYGLKDIVAVPGYKTTWGSKVFKDQVIDAEAWVYKRLKASGSVLIAKLATGSLAYDDIWFGGRTRNPWNIEEYSTGSSAGSAASTSAGLVPFAIGSETCGSITYPSARCGITSLRPTFGTVGRSGVMSLSESLDKIGPFCRSAVDCAIVLDAIRGKDPDDISSRHVPLDDPFSVDITKLTVGYLEDAEIEVVNVLSAMGVKLVPFKLNYTVKSVQEILNFTMDVDVLSHFDNWQRLRLDDEYEAPDQWPVELRRARLIPAVDYVQAQRARGKLIQEVRESLTVDAFIGNATDWEKVCLGNLVGMPVVIVPTSFKNIKNPPEGGTPRRTTVTTGIYAPPNKDHIALALAMAYQSSTNHHLKRPPIDDLGPDDLELFNVFVQRRQVLEPDHH</sequence>
<reference evidence="3 4" key="1">
    <citation type="journal article" date="2022" name="Nat. Plants">
        <title>Genomes of leafy and leafless Platanthera orchids illuminate the evolution of mycoheterotrophy.</title>
        <authorList>
            <person name="Li M.H."/>
            <person name="Liu K.W."/>
            <person name="Li Z."/>
            <person name="Lu H.C."/>
            <person name="Ye Q.L."/>
            <person name="Zhang D."/>
            <person name="Wang J.Y."/>
            <person name="Li Y.F."/>
            <person name="Zhong Z.M."/>
            <person name="Liu X."/>
            <person name="Yu X."/>
            <person name="Liu D.K."/>
            <person name="Tu X.D."/>
            <person name="Liu B."/>
            <person name="Hao Y."/>
            <person name="Liao X.Y."/>
            <person name="Jiang Y.T."/>
            <person name="Sun W.H."/>
            <person name="Chen J."/>
            <person name="Chen Y.Q."/>
            <person name="Ai Y."/>
            <person name="Zhai J.W."/>
            <person name="Wu S.S."/>
            <person name="Zhou Z."/>
            <person name="Hsiao Y.Y."/>
            <person name="Wu W.L."/>
            <person name="Chen Y.Y."/>
            <person name="Lin Y.F."/>
            <person name="Hsu J.L."/>
            <person name="Li C.Y."/>
            <person name="Wang Z.W."/>
            <person name="Zhao X."/>
            <person name="Zhong W.Y."/>
            <person name="Ma X.K."/>
            <person name="Ma L."/>
            <person name="Huang J."/>
            <person name="Chen G.Z."/>
            <person name="Huang M.Z."/>
            <person name="Huang L."/>
            <person name="Peng D.H."/>
            <person name="Luo Y.B."/>
            <person name="Zou S.Q."/>
            <person name="Chen S.P."/>
            <person name="Lan S."/>
            <person name="Tsai W.C."/>
            <person name="Van de Peer Y."/>
            <person name="Liu Z.J."/>
        </authorList>
    </citation>
    <scope>NUCLEOTIDE SEQUENCE [LARGE SCALE GENOMIC DNA]</scope>
    <source>
        <strain evidence="3">Lor287</strain>
    </source>
</reference>
<dbReference type="GO" id="GO:0016787">
    <property type="term" value="F:hydrolase activity"/>
    <property type="evidence" value="ECO:0007669"/>
    <property type="project" value="UniProtKB-KW"/>
</dbReference>
<gene>
    <name evidence="3" type="primary">FAAH</name>
    <name evidence="3" type="ORF">KSP39_PZI016000</name>
</gene>
<keyword evidence="4" id="KW-1185">Reference proteome</keyword>
<comment type="caution">
    <text evidence="3">The sequence shown here is derived from an EMBL/GenBank/DDBJ whole genome shotgun (WGS) entry which is preliminary data.</text>
</comment>
<protein>
    <submittedName>
        <fullName evidence="3">Fatty acid amide hydrolase</fullName>
    </submittedName>
</protein>
<dbReference type="InterPro" id="IPR023631">
    <property type="entry name" value="Amidase_dom"/>
</dbReference>
<dbReference type="Gene3D" id="3.90.1300.10">
    <property type="entry name" value="Amidase signature (AS) domain"/>
    <property type="match status" value="1"/>
</dbReference>
<keyword evidence="1" id="KW-0732">Signal</keyword>
<evidence type="ECO:0000313" key="3">
    <source>
        <dbReference type="EMBL" id="KAK8933223.1"/>
    </source>
</evidence>
<dbReference type="GO" id="GO:0050567">
    <property type="term" value="F:glutaminyl-tRNA synthase (glutamine-hydrolyzing) activity"/>
    <property type="evidence" value="ECO:0007669"/>
    <property type="project" value="TreeGrafter"/>
</dbReference>
<dbReference type="SUPFAM" id="SSF75304">
    <property type="entry name" value="Amidase signature (AS) enzymes"/>
    <property type="match status" value="1"/>
</dbReference>
<dbReference type="EMBL" id="JBBWWQ010000013">
    <property type="protein sequence ID" value="KAK8933223.1"/>
    <property type="molecule type" value="Genomic_DNA"/>
</dbReference>
<dbReference type="PANTHER" id="PTHR11895">
    <property type="entry name" value="TRANSAMIDASE"/>
    <property type="match status" value="1"/>
</dbReference>
<feature type="signal peptide" evidence="1">
    <location>
        <begin position="1"/>
        <end position="22"/>
    </location>
</feature>
<feature type="domain" description="Amidase" evidence="2">
    <location>
        <begin position="186"/>
        <end position="451"/>
    </location>
</feature>
<keyword evidence="3" id="KW-0378">Hydrolase</keyword>
<evidence type="ECO:0000256" key="1">
    <source>
        <dbReference type="SAM" id="SignalP"/>
    </source>
</evidence>
<dbReference type="InterPro" id="IPR000120">
    <property type="entry name" value="Amidase"/>
</dbReference>
<organism evidence="3 4">
    <name type="scientific">Platanthera zijinensis</name>
    <dbReference type="NCBI Taxonomy" id="2320716"/>
    <lineage>
        <taxon>Eukaryota</taxon>
        <taxon>Viridiplantae</taxon>
        <taxon>Streptophyta</taxon>
        <taxon>Embryophyta</taxon>
        <taxon>Tracheophyta</taxon>
        <taxon>Spermatophyta</taxon>
        <taxon>Magnoliopsida</taxon>
        <taxon>Liliopsida</taxon>
        <taxon>Asparagales</taxon>
        <taxon>Orchidaceae</taxon>
        <taxon>Orchidoideae</taxon>
        <taxon>Orchideae</taxon>
        <taxon>Orchidinae</taxon>
        <taxon>Platanthera</taxon>
    </lineage>
</organism>
<evidence type="ECO:0000259" key="2">
    <source>
        <dbReference type="Pfam" id="PF01425"/>
    </source>
</evidence>
<evidence type="ECO:0000313" key="4">
    <source>
        <dbReference type="Proteomes" id="UP001418222"/>
    </source>
</evidence>
<dbReference type="InterPro" id="IPR036928">
    <property type="entry name" value="AS_sf"/>
</dbReference>
<proteinExistence type="predicted"/>
<dbReference type="Pfam" id="PF01425">
    <property type="entry name" value="Amidase"/>
    <property type="match status" value="1"/>
</dbReference>